<organism evidence="1 2">
    <name type="scientific">Trichinella britovi</name>
    <name type="common">Parasitic roundworm</name>
    <dbReference type="NCBI Taxonomy" id="45882"/>
    <lineage>
        <taxon>Eukaryota</taxon>
        <taxon>Metazoa</taxon>
        <taxon>Ecdysozoa</taxon>
        <taxon>Nematoda</taxon>
        <taxon>Enoplea</taxon>
        <taxon>Dorylaimia</taxon>
        <taxon>Trichinellida</taxon>
        <taxon>Trichinellidae</taxon>
        <taxon>Trichinella</taxon>
    </lineage>
</organism>
<proteinExistence type="predicted"/>
<dbReference type="EMBL" id="JYDI01005574">
    <property type="protein sequence ID" value="KRY04555.1"/>
    <property type="molecule type" value="Genomic_DNA"/>
</dbReference>
<reference evidence="1 2" key="1">
    <citation type="submission" date="2015-01" db="EMBL/GenBank/DDBJ databases">
        <title>Evolution of Trichinella species and genotypes.</title>
        <authorList>
            <person name="Korhonen P.K."/>
            <person name="Edoardo P."/>
            <person name="Giuseppe L.R."/>
            <person name="Gasser R.B."/>
        </authorList>
    </citation>
    <scope>NUCLEOTIDE SEQUENCE [LARGE SCALE GENOMIC DNA]</scope>
    <source>
        <strain evidence="1">ISS120</strain>
    </source>
</reference>
<comment type="caution">
    <text evidence="1">The sequence shown here is derived from an EMBL/GenBank/DDBJ whole genome shotgun (WGS) entry which is preliminary data.</text>
</comment>
<dbReference type="AlphaFoldDB" id="A0A0V0YWS6"/>
<gene>
    <name evidence="1" type="ORF">T03_12782</name>
</gene>
<name>A0A0V0YWS6_TRIBR</name>
<evidence type="ECO:0000313" key="2">
    <source>
        <dbReference type="Proteomes" id="UP000054653"/>
    </source>
</evidence>
<accession>A0A0V0YWS6</accession>
<protein>
    <submittedName>
        <fullName evidence="1">Uncharacterized protein</fullName>
    </submittedName>
</protein>
<dbReference type="Proteomes" id="UP000054653">
    <property type="component" value="Unassembled WGS sequence"/>
</dbReference>
<sequence>MVLSRSYLNDTNSYLPFMPLWRASWCQQQSGSSGGRP</sequence>
<keyword evidence="2" id="KW-1185">Reference proteome</keyword>
<evidence type="ECO:0000313" key="1">
    <source>
        <dbReference type="EMBL" id="KRY04555.1"/>
    </source>
</evidence>